<proteinExistence type="predicted"/>
<dbReference type="InterPro" id="IPR015943">
    <property type="entry name" value="WD40/YVTN_repeat-like_dom_sf"/>
</dbReference>
<keyword evidence="3" id="KW-1185">Reference proteome</keyword>
<dbReference type="eggNOG" id="COG1520">
    <property type="taxonomic scope" value="Bacteria"/>
</dbReference>
<sequence>MTYGGKFGTVIGIVATMVAVLATPAQAAPSETPDAVPGFNGTVLTVAYSGTTVYIGGDFTSAIVKGKLVKRTRLAAVNAVTGELLPWAPTADGRVKALAVSGSSVYIGGDFGSVSGQKRDSLARLDARSGALSSTFKHTIDGRPYALTAGNGRLYLGGSITRVNGSTRTRLAAFDLATGMLDSKWKPTADDQVEAVTFGGGRVYAGGKFHKVNGTSGYDRLVALDPTAAKIVTGFKPRPPVITFAIAVTSGGVYTASGGQGGTANAYSLAGVKRWSSAFDGDAQAIGVLGDTVYVGGHFDEACRTARTGAQGSCLDGADDRVKLAALAVNDGHLRDWTADGNGVEGVLALAVSTSLGAIAAGGAFTTIDGQAQKRFAQFS</sequence>
<name>U5WFE6_9ACTN</name>
<dbReference type="PATRIC" id="fig|1246995.3.peg.8480"/>
<reference evidence="2 3" key="1">
    <citation type="journal article" date="2014" name="J. Biotechnol.">
        <title>Complete genome sequence of the actinobacterium Actinoplanes friuliensis HAG 010964, producer of the lipopeptide antibiotic friulimycin.</title>
        <authorList>
            <person name="Ruckert C."/>
            <person name="Szczepanowski R."/>
            <person name="Albersmeier A."/>
            <person name="Goesmann A."/>
            <person name="Fischer N."/>
            <person name="Steinkamper A."/>
            <person name="Puhler A."/>
            <person name="Biener R."/>
            <person name="Schwartz D."/>
            <person name="Kalinowski J."/>
        </authorList>
    </citation>
    <scope>NUCLEOTIDE SEQUENCE [LARGE SCALE GENOMIC DNA]</scope>
    <source>
        <strain evidence="2 3">DSM 7358</strain>
    </source>
</reference>
<evidence type="ECO:0000313" key="3">
    <source>
        <dbReference type="Proteomes" id="UP000017746"/>
    </source>
</evidence>
<dbReference type="HOGENOM" id="CLU_697626_0_0_11"/>
<dbReference type="RefSeq" id="WP_023562967.1">
    <property type="nucleotide sequence ID" value="NC_022657.1"/>
</dbReference>
<gene>
    <name evidence="2" type="ORF">AFR_41910</name>
</gene>
<dbReference type="Gene3D" id="2.130.10.10">
    <property type="entry name" value="YVTN repeat-like/Quinoprotein amine dehydrogenase"/>
    <property type="match status" value="1"/>
</dbReference>
<protein>
    <submittedName>
        <fullName evidence="2">Uncharacterized protein</fullName>
    </submittedName>
</protein>
<organism evidence="2 3">
    <name type="scientific">Actinoplanes friuliensis DSM 7358</name>
    <dbReference type="NCBI Taxonomy" id="1246995"/>
    <lineage>
        <taxon>Bacteria</taxon>
        <taxon>Bacillati</taxon>
        <taxon>Actinomycetota</taxon>
        <taxon>Actinomycetes</taxon>
        <taxon>Micromonosporales</taxon>
        <taxon>Micromonosporaceae</taxon>
        <taxon>Actinoplanes</taxon>
    </lineage>
</organism>
<dbReference type="AlphaFoldDB" id="U5WFE6"/>
<feature type="signal peptide" evidence="1">
    <location>
        <begin position="1"/>
        <end position="27"/>
    </location>
</feature>
<dbReference type="Pfam" id="PF17164">
    <property type="entry name" value="DUF5122"/>
    <property type="match status" value="2"/>
</dbReference>
<evidence type="ECO:0000256" key="1">
    <source>
        <dbReference type="SAM" id="SignalP"/>
    </source>
</evidence>
<dbReference type="InterPro" id="IPR011047">
    <property type="entry name" value="Quinoprotein_ADH-like_sf"/>
</dbReference>
<feature type="chain" id="PRO_5004666537" evidence="1">
    <location>
        <begin position="28"/>
        <end position="380"/>
    </location>
</feature>
<dbReference type="OrthoDB" id="5506986at2"/>
<dbReference type="EMBL" id="CP006272">
    <property type="protein sequence ID" value="AGZ46636.1"/>
    <property type="molecule type" value="Genomic_DNA"/>
</dbReference>
<dbReference type="SUPFAM" id="SSF50998">
    <property type="entry name" value="Quinoprotein alcohol dehydrogenase-like"/>
    <property type="match status" value="1"/>
</dbReference>
<dbReference type="InterPro" id="IPR013431">
    <property type="entry name" value="Delta_60_rpt"/>
</dbReference>
<keyword evidence="1" id="KW-0732">Signal</keyword>
<dbReference type="KEGG" id="afs:AFR_41910"/>
<dbReference type="Proteomes" id="UP000017746">
    <property type="component" value="Chromosome"/>
</dbReference>
<dbReference type="STRING" id="1246995.AFR_41910"/>
<accession>U5WFE6</accession>
<evidence type="ECO:0000313" key="2">
    <source>
        <dbReference type="EMBL" id="AGZ46636.1"/>
    </source>
</evidence>